<dbReference type="RefSeq" id="WP_044632221.1">
    <property type="nucleotide sequence ID" value="NZ_JTDW01000004.1"/>
</dbReference>
<evidence type="ECO:0000259" key="3">
    <source>
        <dbReference type="PROSITE" id="PS50198"/>
    </source>
</evidence>
<dbReference type="OrthoDB" id="1348210at2"/>
<dbReference type="STRING" id="1435349.PW52_07150"/>
<dbReference type="Pfam" id="PF13616">
    <property type="entry name" value="Rotamase_3"/>
    <property type="match status" value="1"/>
</dbReference>
<accession>A0A0D7WF36</accession>
<keyword evidence="1" id="KW-0697">Rotamase</keyword>
<dbReference type="InterPro" id="IPR000297">
    <property type="entry name" value="PPIase_PpiC"/>
</dbReference>
<evidence type="ECO:0000313" key="4">
    <source>
        <dbReference type="EMBL" id="KJD36352.1"/>
    </source>
</evidence>
<sequence length="211" mass="24567">MKKTLLFLTLTSLSTIFYAQNSTEKELALLETPDQIETFLAEKKSKKNKLITFNEEKHKTILAKELFKLGVGGTKKTENEFETTYFKIIKKHKKVYQRASYIYLDGNTFDKKNLNDLRKLIINKYNNGAAFDYLAKQYSMDGNSQKGGDLGWITKGDLHEDFEPFILNNYHEVGEPFTIDIPKNNWYYVAMITEEPKKIVEIEVLKIVEQN</sequence>
<dbReference type="PROSITE" id="PS50198">
    <property type="entry name" value="PPIC_PPIASE_2"/>
    <property type="match status" value="1"/>
</dbReference>
<keyword evidence="1" id="KW-0413">Isomerase</keyword>
<proteinExistence type="predicted"/>
<dbReference type="Gene3D" id="3.10.50.40">
    <property type="match status" value="1"/>
</dbReference>
<feature type="domain" description="PpiC" evidence="3">
    <location>
        <begin position="94"/>
        <end position="163"/>
    </location>
</feature>
<evidence type="ECO:0000256" key="2">
    <source>
        <dbReference type="SAM" id="SignalP"/>
    </source>
</evidence>
<feature type="chain" id="PRO_5002325658" description="PpiC domain-containing protein" evidence="2">
    <location>
        <begin position="20"/>
        <end position="211"/>
    </location>
</feature>
<dbReference type="SUPFAM" id="SSF54534">
    <property type="entry name" value="FKBP-like"/>
    <property type="match status" value="1"/>
</dbReference>
<organism evidence="4 5">
    <name type="scientific">Neotamlana sedimentorum</name>
    <dbReference type="NCBI Taxonomy" id="1435349"/>
    <lineage>
        <taxon>Bacteria</taxon>
        <taxon>Pseudomonadati</taxon>
        <taxon>Bacteroidota</taxon>
        <taxon>Flavobacteriia</taxon>
        <taxon>Flavobacteriales</taxon>
        <taxon>Flavobacteriaceae</taxon>
        <taxon>Neotamlana</taxon>
    </lineage>
</organism>
<dbReference type="GO" id="GO:0003755">
    <property type="term" value="F:peptidyl-prolyl cis-trans isomerase activity"/>
    <property type="evidence" value="ECO:0007669"/>
    <property type="project" value="UniProtKB-KW"/>
</dbReference>
<evidence type="ECO:0000313" key="5">
    <source>
        <dbReference type="Proteomes" id="UP000032578"/>
    </source>
</evidence>
<feature type="signal peptide" evidence="2">
    <location>
        <begin position="1"/>
        <end position="19"/>
    </location>
</feature>
<evidence type="ECO:0000256" key="1">
    <source>
        <dbReference type="PROSITE-ProRule" id="PRU00278"/>
    </source>
</evidence>
<keyword evidence="2" id="KW-0732">Signal</keyword>
<comment type="caution">
    <text evidence="4">The sequence shown here is derived from an EMBL/GenBank/DDBJ whole genome shotgun (WGS) entry which is preliminary data.</text>
</comment>
<dbReference type="Proteomes" id="UP000032578">
    <property type="component" value="Unassembled WGS sequence"/>
</dbReference>
<gene>
    <name evidence="4" type="ORF">PW52_07150</name>
</gene>
<reference evidence="4 5" key="1">
    <citation type="submission" date="2014-11" db="EMBL/GenBank/DDBJ databases">
        <title>Tamlana sedimentorum sp. nov., isolated from shallow sand sediments of the Sea of Japan.</title>
        <authorList>
            <person name="Romanenko L.A."/>
        </authorList>
    </citation>
    <scope>NUCLEOTIDE SEQUENCE [LARGE SCALE GENOMIC DNA]</scope>
    <source>
        <strain evidence="4 5">JCM 19808</strain>
    </source>
</reference>
<dbReference type="PATRIC" id="fig|1435349.4.peg.2397"/>
<dbReference type="InterPro" id="IPR046357">
    <property type="entry name" value="PPIase_dom_sf"/>
</dbReference>
<protein>
    <recommendedName>
        <fullName evidence="3">PpiC domain-containing protein</fullName>
    </recommendedName>
</protein>
<name>A0A0D7WF36_9FLAO</name>
<dbReference type="AlphaFoldDB" id="A0A0D7WF36"/>
<keyword evidence="5" id="KW-1185">Reference proteome</keyword>
<dbReference type="EMBL" id="JTDW01000004">
    <property type="protein sequence ID" value="KJD36352.1"/>
    <property type="molecule type" value="Genomic_DNA"/>
</dbReference>